<dbReference type="PANTHER" id="PTHR17224:SF1">
    <property type="entry name" value="PEPTIDYL-TRNA HYDROLASE"/>
    <property type="match status" value="1"/>
</dbReference>
<dbReference type="SUPFAM" id="SSF53178">
    <property type="entry name" value="Peptidyl-tRNA hydrolase-like"/>
    <property type="match status" value="1"/>
</dbReference>
<dbReference type="OrthoDB" id="9800507at2"/>
<evidence type="ECO:0000256" key="1">
    <source>
        <dbReference type="ARBA" id="ARBA00013260"/>
    </source>
</evidence>
<comment type="subcellular location">
    <subcellularLocation>
        <location evidence="8">Cytoplasm</location>
    </subcellularLocation>
</comment>
<dbReference type="CDD" id="cd00462">
    <property type="entry name" value="PTH"/>
    <property type="match status" value="1"/>
</dbReference>
<evidence type="ECO:0000256" key="9">
    <source>
        <dbReference type="RuleBase" id="RU000673"/>
    </source>
</evidence>
<keyword evidence="3 8" id="KW-0378">Hydrolase</keyword>
<dbReference type="GO" id="GO:0004045">
    <property type="term" value="F:peptidyl-tRNA hydrolase activity"/>
    <property type="evidence" value="ECO:0007669"/>
    <property type="project" value="UniProtKB-UniRule"/>
</dbReference>
<dbReference type="EC" id="3.1.1.29" evidence="1 8"/>
<organism evidence="11 12">
    <name type="scientific">Peptoniphilus duerdenii ATCC BAA-1640</name>
    <dbReference type="NCBI Taxonomy" id="862517"/>
    <lineage>
        <taxon>Bacteria</taxon>
        <taxon>Bacillati</taxon>
        <taxon>Bacillota</taxon>
        <taxon>Tissierellia</taxon>
        <taxon>Tissierellales</taxon>
        <taxon>Peptoniphilaceae</taxon>
        <taxon>Peptoniphilus</taxon>
    </lineage>
</organism>
<dbReference type="GO" id="GO:0000049">
    <property type="term" value="F:tRNA binding"/>
    <property type="evidence" value="ECO:0007669"/>
    <property type="project" value="UniProtKB-UniRule"/>
</dbReference>
<comment type="function">
    <text evidence="8">Hydrolyzes ribosome-free peptidyl-tRNAs (with 1 or more amino acids incorporated), which drop off the ribosome during protein synthesis, or as a result of ribosome stalling.</text>
</comment>
<sequence length="190" mass="21425">MFVIVGLGNPGSKYELTRHNIGFLTIDRLAKREGARVDRIKFKSLIGEININGEKVILVKPQTFMNLSGEAVREVMNFYKVDLKNLLVVVDDIDITPFTLRLKKSGSAGSHNGMKSIIYNLNDDKFPRLKVGVGNNERKIDLANYVLSGFEKKDQEKLENIIDASCDAILDFIKHGADYVMNNYNNKLSE</sequence>
<dbReference type="Proteomes" id="UP000003280">
    <property type="component" value="Unassembled WGS sequence"/>
</dbReference>
<evidence type="ECO:0000256" key="7">
    <source>
        <dbReference type="ARBA" id="ARBA00050038"/>
    </source>
</evidence>
<dbReference type="HOGENOM" id="CLU_062456_4_1_9"/>
<dbReference type="RefSeq" id="WP_008902485.1">
    <property type="nucleotide sequence ID" value="NZ_GL397071.1"/>
</dbReference>
<evidence type="ECO:0000313" key="12">
    <source>
        <dbReference type="Proteomes" id="UP000003280"/>
    </source>
</evidence>
<name>E0NNH1_9FIRM</name>
<dbReference type="GO" id="GO:0072344">
    <property type="term" value="P:rescue of stalled ribosome"/>
    <property type="evidence" value="ECO:0007669"/>
    <property type="project" value="UniProtKB-UniRule"/>
</dbReference>
<dbReference type="AlphaFoldDB" id="E0NNH1"/>
<evidence type="ECO:0000256" key="2">
    <source>
        <dbReference type="ARBA" id="ARBA00022555"/>
    </source>
</evidence>
<reference evidence="11 12" key="1">
    <citation type="submission" date="2010-07" db="EMBL/GenBank/DDBJ databases">
        <authorList>
            <person name="Muzny D."/>
            <person name="Qin X."/>
            <person name="Deng J."/>
            <person name="Jiang H."/>
            <person name="Liu Y."/>
            <person name="Qu J."/>
            <person name="Song X.-Z."/>
            <person name="Zhang L."/>
            <person name="Thornton R."/>
            <person name="Coyle M."/>
            <person name="Francisco L."/>
            <person name="Jackson L."/>
            <person name="Javaid M."/>
            <person name="Korchina V."/>
            <person name="Kovar C."/>
            <person name="Mata R."/>
            <person name="Mathew T."/>
            <person name="Ngo R."/>
            <person name="Nguyen L."/>
            <person name="Nguyen N."/>
            <person name="Okwuonu G."/>
            <person name="Ongeri F."/>
            <person name="Pham C."/>
            <person name="Simmons D."/>
            <person name="Wilczek-Boney K."/>
            <person name="Hale W."/>
            <person name="Jakkamsetti A."/>
            <person name="Pham P."/>
            <person name="Ruth R."/>
            <person name="San Lucas F."/>
            <person name="Warren J."/>
            <person name="Zhang J."/>
            <person name="Zhao Z."/>
            <person name="Zhou C."/>
            <person name="Zhu D."/>
            <person name="Lee S."/>
            <person name="Bess C."/>
            <person name="Blankenburg K."/>
            <person name="Forbes L."/>
            <person name="Fu Q."/>
            <person name="Gubbala S."/>
            <person name="Hirani K."/>
            <person name="Jayaseelan J.C."/>
            <person name="Lara F."/>
            <person name="Munidasa M."/>
            <person name="Palculict T."/>
            <person name="Patil S."/>
            <person name="Pu L.-L."/>
            <person name="Saada N."/>
            <person name="Tang L."/>
            <person name="Weissenberger G."/>
            <person name="Zhu Y."/>
            <person name="Hemphill L."/>
            <person name="Shang Y."/>
            <person name="Youmans B."/>
            <person name="Ayvaz T."/>
            <person name="Ross M."/>
            <person name="Santibanez J."/>
            <person name="Aqrawi P."/>
            <person name="Gross S."/>
            <person name="Joshi V."/>
            <person name="Fowler G."/>
            <person name="Nazareth L."/>
            <person name="Reid J."/>
            <person name="Worley K."/>
            <person name="Petrosino J."/>
            <person name="Highlander S."/>
            <person name="Gibbs R."/>
        </authorList>
    </citation>
    <scope>NUCLEOTIDE SEQUENCE [LARGE SCALE GENOMIC DNA]</scope>
    <source>
        <strain evidence="11 12">ATCC BAA-1640</strain>
    </source>
</reference>
<dbReference type="STRING" id="862517.HMPREF9225_1710"/>
<comment type="catalytic activity">
    <reaction evidence="6 8 9">
        <text>an N-acyl-L-alpha-aminoacyl-tRNA + H2O = an N-acyl-L-amino acid + a tRNA + H(+)</text>
        <dbReference type="Rhea" id="RHEA:54448"/>
        <dbReference type="Rhea" id="RHEA-COMP:10123"/>
        <dbReference type="Rhea" id="RHEA-COMP:13883"/>
        <dbReference type="ChEBI" id="CHEBI:15377"/>
        <dbReference type="ChEBI" id="CHEBI:15378"/>
        <dbReference type="ChEBI" id="CHEBI:59874"/>
        <dbReference type="ChEBI" id="CHEBI:78442"/>
        <dbReference type="ChEBI" id="CHEBI:138191"/>
        <dbReference type="EC" id="3.1.1.29"/>
    </reaction>
</comment>
<feature type="binding site" evidence="8">
    <location>
        <position position="112"/>
    </location>
    <ligand>
        <name>tRNA</name>
        <dbReference type="ChEBI" id="CHEBI:17843"/>
    </ligand>
</feature>
<dbReference type="PANTHER" id="PTHR17224">
    <property type="entry name" value="PEPTIDYL-TRNA HYDROLASE"/>
    <property type="match status" value="1"/>
</dbReference>
<dbReference type="GO" id="GO:0005737">
    <property type="term" value="C:cytoplasm"/>
    <property type="evidence" value="ECO:0007669"/>
    <property type="project" value="UniProtKB-SubCell"/>
</dbReference>
<dbReference type="EMBL" id="AEEH01000049">
    <property type="protein sequence ID" value="EFM24660.1"/>
    <property type="molecule type" value="Genomic_DNA"/>
</dbReference>
<comment type="subunit">
    <text evidence="8">Monomer.</text>
</comment>
<proteinExistence type="inferred from homology"/>
<dbReference type="PROSITE" id="PS01196">
    <property type="entry name" value="PEPT_TRNA_HYDROL_2"/>
    <property type="match status" value="1"/>
</dbReference>
<accession>E0NNH1</accession>
<feature type="active site" description="Proton acceptor" evidence="8">
    <location>
        <position position="19"/>
    </location>
</feature>
<dbReference type="HAMAP" id="MF_00083">
    <property type="entry name" value="Pept_tRNA_hydro_bact"/>
    <property type="match status" value="1"/>
</dbReference>
<feature type="binding site" evidence="8">
    <location>
        <position position="66"/>
    </location>
    <ligand>
        <name>tRNA</name>
        <dbReference type="ChEBI" id="CHEBI:17843"/>
    </ligand>
</feature>
<keyword evidence="2 8" id="KW-0820">tRNA-binding</keyword>
<dbReference type="Gene3D" id="3.40.50.1470">
    <property type="entry name" value="Peptidyl-tRNA hydrolase"/>
    <property type="match status" value="1"/>
</dbReference>
<comment type="caution">
    <text evidence="11">The sequence shown here is derived from an EMBL/GenBank/DDBJ whole genome shotgun (WGS) entry which is preliminary data.</text>
</comment>
<protein>
    <recommendedName>
        <fullName evidence="7 8">Peptidyl-tRNA hydrolase</fullName>
        <shortName evidence="8">Pth</shortName>
        <ecNumber evidence="1 8">3.1.1.29</ecNumber>
    </recommendedName>
</protein>
<evidence type="ECO:0000256" key="6">
    <source>
        <dbReference type="ARBA" id="ARBA00048707"/>
    </source>
</evidence>
<keyword evidence="4 8" id="KW-0694">RNA-binding</keyword>
<keyword evidence="12" id="KW-1185">Reference proteome</keyword>
<dbReference type="InterPro" id="IPR036416">
    <property type="entry name" value="Pept_tRNA_hydro_sf"/>
</dbReference>
<dbReference type="FunFam" id="3.40.50.1470:FF:000001">
    <property type="entry name" value="Peptidyl-tRNA hydrolase"/>
    <property type="match status" value="1"/>
</dbReference>
<gene>
    <name evidence="8 11" type="primary">pth</name>
    <name evidence="11" type="ORF">HMPREF9225_1710</name>
</gene>
<dbReference type="GO" id="GO:0006515">
    <property type="term" value="P:protein quality control for misfolded or incompletely synthesized proteins"/>
    <property type="evidence" value="ECO:0007669"/>
    <property type="project" value="UniProtKB-UniRule"/>
</dbReference>
<evidence type="ECO:0000256" key="10">
    <source>
        <dbReference type="RuleBase" id="RU004320"/>
    </source>
</evidence>
<evidence type="ECO:0000256" key="4">
    <source>
        <dbReference type="ARBA" id="ARBA00022884"/>
    </source>
</evidence>
<comment type="similarity">
    <text evidence="5 8 10">Belongs to the PTH family.</text>
</comment>
<feature type="site" description="Discriminates between blocked and unblocked aminoacyl-tRNA" evidence="8">
    <location>
        <position position="9"/>
    </location>
</feature>
<keyword evidence="8" id="KW-0963">Cytoplasm</keyword>
<evidence type="ECO:0000256" key="5">
    <source>
        <dbReference type="ARBA" id="ARBA00038063"/>
    </source>
</evidence>
<feature type="binding site" evidence="8">
    <location>
        <position position="14"/>
    </location>
    <ligand>
        <name>tRNA</name>
        <dbReference type="ChEBI" id="CHEBI:17843"/>
    </ligand>
</feature>
<evidence type="ECO:0000256" key="3">
    <source>
        <dbReference type="ARBA" id="ARBA00022801"/>
    </source>
</evidence>
<feature type="site" description="Stabilizes the basic form of H active site to accept a proton" evidence="8">
    <location>
        <position position="91"/>
    </location>
</feature>
<dbReference type="PROSITE" id="PS01195">
    <property type="entry name" value="PEPT_TRNA_HYDROL_1"/>
    <property type="match status" value="1"/>
</dbReference>
<feature type="binding site" evidence="8">
    <location>
        <position position="64"/>
    </location>
    <ligand>
        <name>tRNA</name>
        <dbReference type="ChEBI" id="CHEBI:17843"/>
    </ligand>
</feature>
<dbReference type="NCBIfam" id="TIGR00447">
    <property type="entry name" value="pth"/>
    <property type="match status" value="1"/>
</dbReference>
<dbReference type="eggNOG" id="COG0193">
    <property type="taxonomic scope" value="Bacteria"/>
</dbReference>
<dbReference type="Pfam" id="PF01195">
    <property type="entry name" value="Pept_tRNA_hydro"/>
    <property type="match status" value="1"/>
</dbReference>
<dbReference type="InterPro" id="IPR018171">
    <property type="entry name" value="Pept_tRNA_hydro_CS"/>
</dbReference>
<dbReference type="InterPro" id="IPR001328">
    <property type="entry name" value="Pept_tRNA_hydro"/>
</dbReference>
<evidence type="ECO:0000256" key="8">
    <source>
        <dbReference type="HAMAP-Rule" id="MF_00083"/>
    </source>
</evidence>
<evidence type="ECO:0000313" key="11">
    <source>
        <dbReference type="EMBL" id="EFM24660.1"/>
    </source>
</evidence>
<comment type="function">
    <text evidence="8">Catalyzes the release of premature peptidyl moieties from peptidyl-tRNA molecules trapped in stalled 50S ribosomal subunits, and thus maintains levels of free tRNAs and 50S ribosomes.</text>
</comment>